<dbReference type="AlphaFoldDB" id="A0ABD2X8D8"/>
<organism evidence="7 8">
    <name type="scientific">Trichogramma kaykai</name>
    <dbReference type="NCBI Taxonomy" id="54128"/>
    <lineage>
        <taxon>Eukaryota</taxon>
        <taxon>Metazoa</taxon>
        <taxon>Ecdysozoa</taxon>
        <taxon>Arthropoda</taxon>
        <taxon>Hexapoda</taxon>
        <taxon>Insecta</taxon>
        <taxon>Pterygota</taxon>
        <taxon>Neoptera</taxon>
        <taxon>Endopterygota</taxon>
        <taxon>Hymenoptera</taxon>
        <taxon>Apocrita</taxon>
        <taxon>Proctotrupomorpha</taxon>
        <taxon>Chalcidoidea</taxon>
        <taxon>Trichogrammatidae</taxon>
        <taxon>Trichogramma</taxon>
    </lineage>
</organism>
<feature type="active site" description="Proton donor" evidence="2">
    <location>
        <position position="567"/>
    </location>
</feature>
<dbReference type="SUPFAM" id="SSF54373">
    <property type="entry name" value="FAD-linked reductases, C-terminal domain"/>
    <property type="match status" value="1"/>
</dbReference>
<sequence>MTRYKWLLPLVVVFLTTVQAGFLENILNLLPIATGGAKFFQESIEFSNREVPNRTPRHLETYDYVVIGAGSAGAVLASRLTENKLNRVLLLEAGSNEALLYDIPLLALHQWYQKDIYWHHYTEPSNLHCTGRVGKKCLLPMGKVMGGSSVMNFMIAVRGNKADYDSWAEETGDYSWSYENMLRYFKKLESNDVKLDPIDKKYHNFNGPVRIANPKYHSPLADAFVEAGMEMGYAPTDYNGEQQIGFNYIQANQINGERMSVNRAYLHPIRNRKNLVVSMDSRVTKILINPANKQAYGVEFVKQDATGRKVRMQVLARKEVILSAGALNSAQLLMLSGIGPAEHLRSHNIPVIQDLPVGKKFIDHVVYGGLTFLVDEEVGTNVQSLVQIMKNPAVSQYINDREGPLTSIGSVEGIGFVDTNNLLKTNVPPNLELLFCTTQLGIHPSLQKPFGWTDRHYQQSFGNLTGQNGWLIWPLVLQPKSRGRIELRSADPFDLPKIHAGYFTHPDDVKLTIKGIRIAMEVAQTDAMQQYGSRLYDPGVPGCERYPWNSDGYWECAIRTYSITLWHYAGTAKMGREDDPTAVVNNKLLVKGIKGLRVVDSGVMPMVPRAHTNIPVIALAEKAADMIKLDWASRI</sequence>
<keyword evidence="4" id="KW-0732">Signal</keyword>
<dbReference type="SUPFAM" id="SSF51905">
    <property type="entry name" value="FAD/NAD(P)-binding domain"/>
    <property type="match status" value="1"/>
</dbReference>
<feature type="signal peptide" evidence="4">
    <location>
        <begin position="1"/>
        <end position="20"/>
    </location>
</feature>
<feature type="domain" description="Glucose-methanol-choline oxidoreductase C-terminal" evidence="6">
    <location>
        <begin position="479"/>
        <end position="620"/>
    </location>
</feature>
<comment type="similarity">
    <text evidence="1">Belongs to the GMC oxidoreductase family.</text>
</comment>
<feature type="active site" description="Proton acceptor" evidence="2">
    <location>
        <position position="611"/>
    </location>
</feature>
<feature type="binding site" evidence="3">
    <location>
        <begin position="566"/>
        <end position="567"/>
    </location>
    <ligand>
        <name>FAD</name>
        <dbReference type="ChEBI" id="CHEBI:57692"/>
    </ligand>
</feature>
<comment type="cofactor">
    <cofactor evidence="3">
        <name>FAD</name>
        <dbReference type="ChEBI" id="CHEBI:57692"/>
    </cofactor>
</comment>
<gene>
    <name evidence="7" type="ORF">TKK_005774</name>
</gene>
<evidence type="ECO:0000256" key="1">
    <source>
        <dbReference type="ARBA" id="ARBA00010790"/>
    </source>
</evidence>
<dbReference type="Gene3D" id="3.50.50.60">
    <property type="entry name" value="FAD/NAD(P)-binding domain"/>
    <property type="match status" value="1"/>
</dbReference>
<protein>
    <recommendedName>
        <fullName evidence="9">Glucose-methanol-choline oxidoreductase N-terminal domain-containing protein</fullName>
    </recommendedName>
</protein>
<keyword evidence="3" id="KW-0285">Flavoprotein</keyword>
<feature type="binding site" evidence="3">
    <location>
        <position position="144"/>
    </location>
    <ligand>
        <name>FAD</name>
        <dbReference type="ChEBI" id="CHEBI:57692"/>
    </ligand>
</feature>
<feature type="chain" id="PRO_5044823146" description="Glucose-methanol-choline oxidoreductase N-terminal domain-containing protein" evidence="4">
    <location>
        <begin position="21"/>
        <end position="635"/>
    </location>
</feature>
<dbReference type="Pfam" id="PF00732">
    <property type="entry name" value="GMC_oxred_N"/>
    <property type="match status" value="1"/>
</dbReference>
<proteinExistence type="inferred from homology"/>
<evidence type="ECO:0000256" key="3">
    <source>
        <dbReference type="PIRSR" id="PIRSR000137-2"/>
    </source>
</evidence>
<dbReference type="Proteomes" id="UP001627154">
    <property type="component" value="Unassembled WGS sequence"/>
</dbReference>
<evidence type="ECO:0000259" key="5">
    <source>
        <dbReference type="Pfam" id="PF00732"/>
    </source>
</evidence>
<reference evidence="7 8" key="1">
    <citation type="journal article" date="2024" name="bioRxiv">
        <title>A reference genome for Trichogramma kaykai: A tiny desert-dwelling parasitoid wasp with competing sex-ratio distorters.</title>
        <authorList>
            <person name="Culotta J."/>
            <person name="Lindsey A.R."/>
        </authorList>
    </citation>
    <scope>NUCLEOTIDE SEQUENCE [LARGE SCALE GENOMIC DNA]</scope>
    <source>
        <strain evidence="7 8">KSX58</strain>
    </source>
</reference>
<feature type="binding site" evidence="3">
    <location>
        <position position="283"/>
    </location>
    <ligand>
        <name>FAD</name>
        <dbReference type="ChEBI" id="CHEBI:57692"/>
    </ligand>
</feature>
<evidence type="ECO:0008006" key="9">
    <source>
        <dbReference type="Google" id="ProtNLM"/>
    </source>
</evidence>
<keyword evidence="3" id="KW-0274">FAD</keyword>
<evidence type="ECO:0000259" key="6">
    <source>
        <dbReference type="Pfam" id="PF05199"/>
    </source>
</evidence>
<evidence type="ECO:0000313" key="8">
    <source>
        <dbReference type="Proteomes" id="UP001627154"/>
    </source>
</evidence>
<dbReference type="PANTHER" id="PTHR11552:SF227">
    <property type="entry name" value="GLUCOSE DEHYDROGENASE [FAD, QUINONE]-LIKE PROTEIN"/>
    <property type="match status" value="1"/>
</dbReference>
<dbReference type="EMBL" id="JBJJXI010000049">
    <property type="protein sequence ID" value="KAL3401158.1"/>
    <property type="molecule type" value="Genomic_DNA"/>
</dbReference>
<evidence type="ECO:0000256" key="4">
    <source>
        <dbReference type="SAM" id="SignalP"/>
    </source>
</evidence>
<evidence type="ECO:0000256" key="2">
    <source>
        <dbReference type="PIRSR" id="PIRSR000137-1"/>
    </source>
</evidence>
<dbReference type="InterPro" id="IPR000172">
    <property type="entry name" value="GMC_OxRdtase_N"/>
</dbReference>
<feature type="domain" description="Glucose-methanol-choline oxidoreductase N-terminal" evidence="5">
    <location>
        <begin position="62"/>
        <end position="366"/>
    </location>
</feature>
<dbReference type="InterPro" id="IPR012132">
    <property type="entry name" value="GMC_OxRdtase"/>
</dbReference>
<comment type="caution">
    <text evidence="7">The sequence shown here is derived from an EMBL/GenBank/DDBJ whole genome shotgun (WGS) entry which is preliminary data.</text>
</comment>
<evidence type="ECO:0000313" key="7">
    <source>
        <dbReference type="EMBL" id="KAL3401158.1"/>
    </source>
</evidence>
<dbReference type="InterPro" id="IPR007867">
    <property type="entry name" value="GMC_OxRtase_C"/>
</dbReference>
<accession>A0ABD2X8D8</accession>
<dbReference type="Gene3D" id="3.30.560.10">
    <property type="entry name" value="Glucose Oxidase, domain 3"/>
    <property type="match status" value="1"/>
</dbReference>
<dbReference type="InterPro" id="IPR036188">
    <property type="entry name" value="FAD/NAD-bd_sf"/>
</dbReference>
<dbReference type="PANTHER" id="PTHR11552">
    <property type="entry name" value="GLUCOSE-METHANOL-CHOLINE GMC OXIDOREDUCTASE"/>
    <property type="match status" value="1"/>
</dbReference>
<name>A0ABD2X8D8_9HYME</name>
<dbReference type="Pfam" id="PF05199">
    <property type="entry name" value="GMC_oxred_C"/>
    <property type="match status" value="1"/>
</dbReference>
<keyword evidence="8" id="KW-1185">Reference proteome</keyword>
<dbReference type="PIRSF" id="PIRSF000137">
    <property type="entry name" value="Alcohol_oxidase"/>
    <property type="match status" value="1"/>
</dbReference>